<sequence length="206" mass="21668">MRRFDGVATDSSTGSHIRLQSQQLPGGGDFASRACLLAPSAACDRLFPVGRIWEIRNRTARNSEEMQNLVAAPTGLNCTACLSQKQRNCSSFGSSCTTQWPQADRSALRCPSTDSANSAAPRSTVVVSAFFGLGGSKSSSAKAGKGCFSCAGKGAIECQGCKGSGKNKKNGNMFERWKCYDCQGFGLVGCPKCGSGGLTPEQRGER</sequence>
<protein>
    <submittedName>
        <fullName evidence="2">Uncharacterized protein</fullName>
    </submittedName>
</protein>
<evidence type="ECO:0000313" key="3">
    <source>
        <dbReference type="Proteomes" id="UP000077202"/>
    </source>
</evidence>
<evidence type="ECO:0000256" key="1">
    <source>
        <dbReference type="SAM" id="MobiDB-lite"/>
    </source>
</evidence>
<reference evidence="2" key="1">
    <citation type="submission" date="2016-03" db="EMBL/GenBank/DDBJ databases">
        <title>Mechanisms controlling the formation of the plant cell surface in tip-growing cells are functionally conserved among land plants.</title>
        <authorList>
            <person name="Honkanen S."/>
            <person name="Jones V.A."/>
            <person name="Morieri G."/>
            <person name="Champion C."/>
            <person name="Hetherington A.J."/>
            <person name="Kelly S."/>
            <person name="Saint-Marcoux D."/>
            <person name="Proust H."/>
            <person name="Prescott H."/>
            <person name="Dolan L."/>
        </authorList>
    </citation>
    <scope>NUCLEOTIDE SEQUENCE [LARGE SCALE GENOMIC DNA]</scope>
    <source>
        <tissue evidence="2">Whole gametophyte</tissue>
    </source>
</reference>
<evidence type="ECO:0000313" key="2">
    <source>
        <dbReference type="EMBL" id="OAE21637.1"/>
    </source>
</evidence>
<comment type="caution">
    <text evidence="2">The sequence shown here is derived from an EMBL/GenBank/DDBJ whole genome shotgun (WGS) entry which is preliminary data.</text>
</comment>
<keyword evidence="3" id="KW-1185">Reference proteome</keyword>
<feature type="region of interest" description="Disordered" evidence="1">
    <location>
        <begin position="1"/>
        <end position="25"/>
    </location>
</feature>
<name>A0A176VM02_MARPO</name>
<dbReference type="AlphaFoldDB" id="A0A176VM02"/>
<gene>
    <name evidence="2" type="ORF">AXG93_2619s1050</name>
</gene>
<feature type="compositionally biased region" description="Polar residues" evidence="1">
    <location>
        <begin position="9"/>
        <end position="24"/>
    </location>
</feature>
<organism evidence="2 3">
    <name type="scientific">Marchantia polymorpha subsp. ruderalis</name>
    <dbReference type="NCBI Taxonomy" id="1480154"/>
    <lineage>
        <taxon>Eukaryota</taxon>
        <taxon>Viridiplantae</taxon>
        <taxon>Streptophyta</taxon>
        <taxon>Embryophyta</taxon>
        <taxon>Marchantiophyta</taxon>
        <taxon>Marchantiopsida</taxon>
        <taxon>Marchantiidae</taxon>
        <taxon>Marchantiales</taxon>
        <taxon>Marchantiaceae</taxon>
        <taxon>Marchantia</taxon>
    </lineage>
</organism>
<dbReference type="Proteomes" id="UP000077202">
    <property type="component" value="Unassembled WGS sequence"/>
</dbReference>
<accession>A0A176VM02</accession>
<proteinExistence type="predicted"/>
<dbReference type="EMBL" id="LVLJ01003371">
    <property type="protein sequence ID" value="OAE21637.1"/>
    <property type="molecule type" value="Genomic_DNA"/>
</dbReference>